<dbReference type="VEuPathDB" id="FungiDB:yc1106_07496"/>
<evidence type="ECO:0000259" key="4">
    <source>
        <dbReference type="Pfam" id="PF10374"/>
    </source>
</evidence>
<evidence type="ECO:0000256" key="1">
    <source>
        <dbReference type="RuleBase" id="RU369098"/>
    </source>
</evidence>
<feature type="domain" description="DNA/RNA-binding" evidence="3">
    <location>
        <begin position="222"/>
        <end position="511"/>
    </location>
</feature>
<dbReference type="GO" id="GO:0005634">
    <property type="term" value="C:nucleus"/>
    <property type="evidence" value="ECO:0007669"/>
    <property type="project" value="UniProtKB-SubCell"/>
</dbReference>
<keyword evidence="1" id="KW-0539">Nucleus</keyword>
<feature type="compositionally biased region" description="Low complexity" evidence="2">
    <location>
        <begin position="163"/>
        <end position="174"/>
    </location>
</feature>
<evidence type="ECO:0000259" key="3">
    <source>
        <dbReference type="Pfam" id="PF10373"/>
    </source>
</evidence>
<dbReference type="InterPro" id="IPR018834">
    <property type="entry name" value="DNA/RNA-bd_Est1-type"/>
</dbReference>
<dbReference type="GO" id="GO:0000184">
    <property type="term" value="P:nuclear-transcribed mRNA catabolic process, nonsense-mediated decay"/>
    <property type="evidence" value="ECO:0007669"/>
    <property type="project" value="UniProtKB-KW"/>
</dbReference>
<dbReference type="PANTHER" id="PTHR15696">
    <property type="entry name" value="SMG-7 SUPPRESSOR WITH MORPHOLOGICAL EFFECT ON GENITALIA PROTEIN 7"/>
    <property type="match status" value="1"/>
</dbReference>
<protein>
    <recommendedName>
        <fullName evidence="1">Nonsense-mediated mRNA decay factor</fullName>
    </recommendedName>
</protein>
<dbReference type="InterPro" id="IPR011990">
    <property type="entry name" value="TPR-like_helical_dom_sf"/>
</dbReference>
<dbReference type="PANTHER" id="PTHR15696:SF36">
    <property type="entry name" value="NONSENSE-MEDIATED MRNA DECAY FACTOR"/>
    <property type="match status" value="1"/>
</dbReference>
<feature type="domain" description="Telomerase activating protein Est1-like N-terminal" evidence="4">
    <location>
        <begin position="77"/>
        <end position="208"/>
    </location>
</feature>
<evidence type="ECO:0000313" key="5">
    <source>
        <dbReference type="EMBL" id="USP80222.1"/>
    </source>
</evidence>
<feature type="region of interest" description="Disordered" evidence="2">
    <location>
        <begin position="155"/>
        <end position="179"/>
    </location>
</feature>
<dbReference type="Pfam" id="PF10374">
    <property type="entry name" value="EST1"/>
    <property type="match status" value="1"/>
</dbReference>
<dbReference type="Proteomes" id="UP001056012">
    <property type="component" value="Chromosome 5"/>
</dbReference>
<dbReference type="Gene3D" id="1.25.40.10">
    <property type="entry name" value="Tetratricopeptide repeat domain"/>
    <property type="match status" value="1"/>
</dbReference>
<dbReference type="Pfam" id="PF10373">
    <property type="entry name" value="EST1_DNA_bind"/>
    <property type="match status" value="1"/>
</dbReference>
<keyword evidence="6" id="KW-1185">Reference proteome</keyword>
<feature type="region of interest" description="Disordered" evidence="2">
    <location>
        <begin position="709"/>
        <end position="738"/>
    </location>
</feature>
<comment type="subcellular location">
    <subcellularLocation>
        <location evidence="1">Nucleus</location>
    </subcellularLocation>
</comment>
<dbReference type="EMBL" id="CP089278">
    <property type="protein sequence ID" value="USP80222.1"/>
    <property type="molecule type" value="Genomic_DNA"/>
</dbReference>
<dbReference type="SUPFAM" id="SSF48452">
    <property type="entry name" value="TPR-like"/>
    <property type="match status" value="1"/>
</dbReference>
<comment type="function">
    <text evidence="1">Plays a role in nonsense-mediated mRNA decay.</text>
</comment>
<dbReference type="InterPro" id="IPR019458">
    <property type="entry name" value="Est1-like_N"/>
</dbReference>
<proteinExistence type="predicted"/>
<dbReference type="OrthoDB" id="69928at2759"/>
<accession>A0A9Q8ZDV9</accession>
<reference evidence="5" key="1">
    <citation type="submission" date="2021-12" db="EMBL/GenBank/DDBJ databases">
        <title>Curvularia clavata genome.</title>
        <authorList>
            <person name="Cao Y."/>
        </authorList>
    </citation>
    <scope>NUCLEOTIDE SEQUENCE</scope>
    <source>
        <strain evidence="5">Yc1106</strain>
    </source>
</reference>
<dbReference type="AlphaFoldDB" id="A0A9Q8ZDV9"/>
<evidence type="ECO:0000256" key="2">
    <source>
        <dbReference type="SAM" id="MobiDB-lite"/>
    </source>
</evidence>
<organism evidence="5 6">
    <name type="scientific">Curvularia clavata</name>
    <dbReference type="NCBI Taxonomy" id="95742"/>
    <lineage>
        <taxon>Eukaryota</taxon>
        <taxon>Fungi</taxon>
        <taxon>Dikarya</taxon>
        <taxon>Ascomycota</taxon>
        <taxon>Pezizomycotina</taxon>
        <taxon>Dothideomycetes</taxon>
        <taxon>Pleosporomycetidae</taxon>
        <taxon>Pleosporales</taxon>
        <taxon>Pleosporineae</taxon>
        <taxon>Pleosporaceae</taxon>
        <taxon>Curvularia</taxon>
    </lineage>
</organism>
<gene>
    <name evidence="5" type="ORF">yc1106_07496</name>
</gene>
<evidence type="ECO:0000313" key="6">
    <source>
        <dbReference type="Proteomes" id="UP001056012"/>
    </source>
</evidence>
<keyword evidence="1" id="KW-0866">Nonsense-mediated mRNA decay</keyword>
<name>A0A9Q8ZDV9_CURCL</name>
<dbReference type="InterPro" id="IPR045153">
    <property type="entry name" value="Est1/Ebs1-like"/>
</dbReference>
<sequence>MAANTEQLDRWALQALTPWPHDMLIKDRRAKAIEKELYKRVDGGSGCAELAAVLQEYRAACEALISTNFEYALAHELQTALWNAHLKVNATFRQEHKLLKRSKDHVVEIRKFQKTYLQFIKASQRFYRQYIMNLDAQFDGIPELRKIAQKWKDDSRVSHPTSHAKLTSKAASKSSPRRPIPANLRSQVLFSCHQTLIQLGDLSRYRETELVEKNKERNWGPAKGYYDLAAEIYPESGHAPNQLAVIAREDGDHFRCVYHLYRSLASKEPYPQAKANLATEFKRVITAWDNGQLINNHKSADGNAGRALIAWFIRLHSKLYKGEEFATHDELEGEVLSHLAIELKERPLDSVLTKIILINMSAEYFATVQLQSENPPPNIMRTYFYYLRLNVKTFFILLQVLQPELDRLSEGNDVKHQNGERATQLSDKITAVARRILPGLRLYSTWFTRYWKVLNANIADTINTVDVQELWKAYAATLSLLASSFPVDQLPKEVYMLEEDTDTIGFEPLIHPDTMKVWYNGDKMKPKWTELERNHPNVEMLMRVKDLLIDGLLLVQNPDAPLDLAGPRFIYLEEGVPSELLASPTNQPDGSPVLSVQAADMPLFQHTETPIPDDQKSYSVAAASESASITLAKDNAMRNMVDDLVGEEAGLDPLVEEDENIPPTPPEQTFDDTTVVNDTTFAPAPYSINDIVNTVKNYTSLSPAPGSALLSAPMGRTGSTSSIRQPPNLPSVPDGQWNSNSIWNRTPGPASPPMMSSNGFGNDVRRSPMSNTKAGMSGHVRGDSANSLLGADVNTSSSARTLGPISGSFSGGLGSGAAWGNQGGSLSQWGSSPYTNSFNNASNHRQYGYAPSASMASPLLFSSYGDGAHSSWGRTPPNGQGG</sequence>